<gene>
    <name evidence="9" type="primary">LOC101997042</name>
</gene>
<comment type="subcellular location">
    <subcellularLocation>
        <location evidence="1">Membrane</location>
        <topology evidence="1">Multi-pass membrane protein</topology>
    </subcellularLocation>
</comment>
<feature type="transmembrane region" description="Helical" evidence="6">
    <location>
        <begin position="333"/>
        <end position="351"/>
    </location>
</feature>
<accession>A0ABM1AHD2</accession>
<feature type="transmembrane region" description="Helical" evidence="6">
    <location>
        <begin position="390"/>
        <end position="410"/>
    </location>
</feature>
<evidence type="ECO:0000313" key="9">
    <source>
        <dbReference type="RefSeq" id="XP_013201907.1"/>
    </source>
</evidence>
<evidence type="ECO:0000256" key="4">
    <source>
        <dbReference type="ARBA" id="ARBA00023136"/>
    </source>
</evidence>
<evidence type="ECO:0000259" key="7">
    <source>
        <dbReference type="PROSITE" id="PS50850"/>
    </source>
</evidence>
<evidence type="ECO:0000256" key="1">
    <source>
        <dbReference type="ARBA" id="ARBA00004141"/>
    </source>
</evidence>
<name>A0ABM1AHD2_MICOH</name>
<feature type="domain" description="Major facilitator superfamily (MFS) profile" evidence="7">
    <location>
        <begin position="21"/>
        <end position="462"/>
    </location>
</feature>
<evidence type="ECO:0000313" key="8">
    <source>
        <dbReference type="Proteomes" id="UP000694915"/>
    </source>
</evidence>
<keyword evidence="4 6" id="KW-0472">Membrane</keyword>
<dbReference type="Gene3D" id="1.20.1250.20">
    <property type="entry name" value="MFS general substrate transporter like domains"/>
    <property type="match status" value="2"/>
</dbReference>
<keyword evidence="3 6" id="KW-1133">Transmembrane helix</keyword>
<feature type="transmembrane region" description="Helical" evidence="6">
    <location>
        <begin position="143"/>
        <end position="163"/>
    </location>
</feature>
<evidence type="ECO:0000256" key="2">
    <source>
        <dbReference type="ARBA" id="ARBA00022692"/>
    </source>
</evidence>
<dbReference type="InterPro" id="IPR036259">
    <property type="entry name" value="MFS_trans_sf"/>
</dbReference>
<feature type="transmembrane region" description="Helical" evidence="6">
    <location>
        <begin position="363"/>
        <end position="384"/>
    </location>
</feature>
<proteinExistence type="predicted"/>
<feature type="transmembrane region" description="Helical" evidence="6">
    <location>
        <begin position="195"/>
        <end position="213"/>
    </location>
</feature>
<feature type="transmembrane region" description="Helical" evidence="6">
    <location>
        <begin position="225"/>
        <end position="245"/>
    </location>
</feature>
<feature type="transmembrane region" description="Helical" evidence="6">
    <location>
        <begin position="169"/>
        <end position="188"/>
    </location>
</feature>
<evidence type="ECO:0000256" key="6">
    <source>
        <dbReference type="SAM" id="Phobius"/>
    </source>
</evidence>
<dbReference type="GeneID" id="101997042"/>
<dbReference type="Pfam" id="PF00083">
    <property type="entry name" value="Sugar_tr"/>
    <property type="match status" value="1"/>
</dbReference>
<feature type="transmembrane region" description="Helical" evidence="6">
    <location>
        <begin position="252"/>
        <end position="270"/>
    </location>
</feature>
<dbReference type="PROSITE" id="PS50850">
    <property type="entry name" value="MFS"/>
    <property type="match status" value="1"/>
</dbReference>
<protein>
    <submittedName>
        <fullName evidence="9">Solute carrier family 22 member 13-like</fullName>
    </submittedName>
</protein>
<keyword evidence="2 6" id="KW-0812">Transmembrane</keyword>
<dbReference type="SUPFAM" id="SSF103473">
    <property type="entry name" value="MFS general substrate transporter"/>
    <property type="match status" value="2"/>
</dbReference>
<dbReference type="PANTHER" id="PTHR24064">
    <property type="entry name" value="SOLUTE CARRIER FAMILY 22 MEMBER"/>
    <property type="match status" value="1"/>
</dbReference>
<evidence type="ECO:0000256" key="5">
    <source>
        <dbReference type="SAM" id="MobiDB-lite"/>
    </source>
</evidence>
<sequence>MAHFAQVMAEVGDFGRFQAQVTILMGIPNFLSAFFVFSQVFMVLDEAHHCSVPWVKNHTLNLSAAEQLAVSIPNDTAGRPESCLMFQPPPDNASLEDILSHRFNETQACDSGWEYPENRPQSLKNEFDLVCGRKYLKRTLQSVVMAGLLVGALIFGPLCDWIGRRPSLLVQLLLSAIMGMAAAGVSSFELYMTLSFGLATTVAGFLLSTNVLLSEWVGPSWRTRAMVLSQSNIAIGLMVLAGLAYGVRNWRLLQIIGTAPVFLLIFYFWVLPESPRWLLSKGRIEEAKQLIQKAALVNRRSLSPELLSQLIPEKTGPSGNALDLFRHPYLRKVTLVLIASSSAFTISYVYTAELYPTIIRQTGMGLVSIFSRIAGIITPLVMLLEQYHRAVPMVVFGSFPIVAGLLCALLPETKGQTLKDTIQELEKGHPPRSHNTAPQRKEMDATGRTSSMRNAIVNSSYF</sequence>
<keyword evidence="8" id="KW-1185">Reference proteome</keyword>
<organism evidence="8 9">
    <name type="scientific">Microtus ochrogaster</name>
    <name type="common">Prairie vole</name>
    <dbReference type="NCBI Taxonomy" id="79684"/>
    <lineage>
        <taxon>Eukaryota</taxon>
        <taxon>Metazoa</taxon>
        <taxon>Chordata</taxon>
        <taxon>Craniata</taxon>
        <taxon>Vertebrata</taxon>
        <taxon>Euteleostomi</taxon>
        <taxon>Mammalia</taxon>
        <taxon>Eutheria</taxon>
        <taxon>Euarchontoglires</taxon>
        <taxon>Glires</taxon>
        <taxon>Rodentia</taxon>
        <taxon>Myomorpha</taxon>
        <taxon>Muroidea</taxon>
        <taxon>Cricetidae</taxon>
        <taxon>Arvicolinae</taxon>
        <taxon>Microtus</taxon>
    </lineage>
</organism>
<reference evidence="9" key="1">
    <citation type="submission" date="2025-08" db="UniProtKB">
        <authorList>
            <consortium name="RefSeq"/>
        </authorList>
    </citation>
    <scope>IDENTIFICATION</scope>
</reference>
<dbReference type="InterPro" id="IPR005828">
    <property type="entry name" value="MFS_sugar_transport-like"/>
</dbReference>
<feature type="region of interest" description="Disordered" evidence="5">
    <location>
        <begin position="425"/>
        <end position="449"/>
    </location>
</feature>
<dbReference type="InterPro" id="IPR020846">
    <property type="entry name" value="MFS_dom"/>
</dbReference>
<evidence type="ECO:0000256" key="3">
    <source>
        <dbReference type="ARBA" id="ARBA00022989"/>
    </source>
</evidence>
<feature type="transmembrane region" description="Helical" evidence="6">
    <location>
        <begin position="23"/>
        <end position="44"/>
    </location>
</feature>
<dbReference type="RefSeq" id="XP_013201907.1">
    <property type="nucleotide sequence ID" value="XM_013346453.1"/>
</dbReference>
<dbReference type="Proteomes" id="UP000694915">
    <property type="component" value="Chromosome 5"/>
</dbReference>